<dbReference type="Proteomes" id="UP000053562">
    <property type="component" value="Unassembled WGS sequence"/>
</dbReference>
<dbReference type="OrthoDB" id="384675at2759"/>
<keyword evidence="1" id="KW-0472">Membrane</keyword>
<reference evidence="2 3" key="1">
    <citation type="submission" date="2011-08" db="EMBL/GenBank/DDBJ databases">
        <title>The Genome Sequence of Plasmodium vivax India VII.</title>
        <authorList>
            <consortium name="The Broad Institute Genome Sequencing Platform"/>
            <consortium name="The Broad Institute Genome Sequencing Center for Infectious Disease"/>
            <person name="Neafsey D."/>
            <person name="Carlton J."/>
            <person name="Barnwell J."/>
            <person name="Collins W."/>
            <person name="Escalante A."/>
            <person name="Mullikin J."/>
            <person name="Saul A."/>
            <person name="Guigo R."/>
            <person name="Camara F."/>
            <person name="Young S.K."/>
            <person name="Zeng Q."/>
            <person name="Gargeya S."/>
            <person name="Fitzgerald M."/>
            <person name="Haas B."/>
            <person name="Abouelleil A."/>
            <person name="Alvarado L."/>
            <person name="Arachchi H.M."/>
            <person name="Berlin A."/>
            <person name="Brown A."/>
            <person name="Chapman S.B."/>
            <person name="Chen Z."/>
            <person name="Dunbar C."/>
            <person name="Freedman E."/>
            <person name="Gearin G."/>
            <person name="Gellesch M."/>
            <person name="Goldberg J."/>
            <person name="Griggs A."/>
            <person name="Gujja S."/>
            <person name="Heiman D."/>
            <person name="Howarth C."/>
            <person name="Larson L."/>
            <person name="Lui A."/>
            <person name="MacDonald P.J.P."/>
            <person name="Montmayeur A."/>
            <person name="Murphy C."/>
            <person name="Neiman D."/>
            <person name="Pearson M."/>
            <person name="Priest M."/>
            <person name="Roberts A."/>
            <person name="Saif S."/>
            <person name="Shea T."/>
            <person name="Shenoy N."/>
            <person name="Sisk P."/>
            <person name="Stolte C."/>
            <person name="Sykes S."/>
            <person name="Wortman J."/>
            <person name="Nusbaum C."/>
            <person name="Birren B."/>
        </authorList>
    </citation>
    <scope>NUCLEOTIDE SEQUENCE [LARGE SCALE GENOMIC DNA]</scope>
    <source>
        <strain evidence="2 3">India VII</strain>
    </source>
</reference>
<dbReference type="EMBL" id="KQ234166">
    <property type="protein sequence ID" value="KMZ82563.1"/>
    <property type="molecule type" value="Genomic_DNA"/>
</dbReference>
<feature type="transmembrane region" description="Helical" evidence="1">
    <location>
        <begin position="201"/>
        <end position="226"/>
    </location>
</feature>
<feature type="transmembrane region" description="Helical" evidence="1">
    <location>
        <begin position="165"/>
        <end position="189"/>
    </location>
</feature>
<name>A0A0J9V930_PLAVI</name>
<evidence type="ECO:0000313" key="3">
    <source>
        <dbReference type="Proteomes" id="UP000053562"/>
    </source>
</evidence>
<keyword evidence="1" id="KW-1133">Transmembrane helix</keyword>
<dbReference type="InterPro" id="IPR022139">
    <property type="entry name" value="Fam-L/Fam-M-like_plasmodium"/>
</dbReference>
<proteinExistence type="predicted"/>
<evidence type="ECO:0000256" key="1">
    <source>
        <dbReference type="SAM" id="Phobius"/>
    </source>
</evidence>
<organism evidence="2 3">
    <name type="scientific">Plasmodium vivax India VII</name>
    <dbReference type="NCBI Taxonomy" id="1077284"/>
    <lineage>
        <taxon>Eukaryota</taxon>
        <taxon>Sar</taxon>
        <taxon>Alveolata</taxon>
        <taxon>Apicomplexa</taxon>
        <taxon>Aconoidasida</taxon>
        <taxon>Haemosporida</taxon>
        <taxon>Plasmodiidae</taxon>
        <taxon>Plasmodium</taxon>
        <taxon>Plasmodium (Plasmodium)</taxon>
    </lineage>
</organism>
<dbReference type="Pfam" id="PF12420">
    <property type="entry name" value="DUF3671"/>
    <property type="match status" value="1"/>
</dbReference>
<accession>A0A0J9V930</accession>
<gene>
    <name evidence="2" type="ORF">PVIIG_02356</name>
</gene>
<protein>
    <recommendedName>
        <fullName evidence="4">Variable surface protein Vir35</fullName>
    </recommendedName>
</protein>
<sequence>MELLQRNQINGKHKFLSTIKICIYIILIKTRRCYKDMYNHDKYKGMQYTLVDAMNLSNKRLLTNDLEEKSKTVKQKKVSFAYSKSEQKNDNETKLTSTSLRENSFLSNNINIKSKKKKFSILEFLKKIDKYGEEKAFKHLSYLYNLKKDPNITKKMFIKKVFRRYWFFISSPILIKSLEIIVPIVVHVTDLLETYPFLSPVYVTFNVVVTHFLGAVSILYIVYLLIKKIKFDMIADKNPKLCYTEFRSFMKNIFV</sequence>
<keyword evidence="1" id="KW-0812">Transmembrane</keyword>
<evidence type="ECO:0000313" key="2">
    <source>
        <dbReference type="EMBL" id="KMZ82563.1"/>
    </source>
</evidence>
<evidence type="ECO:0008006" key="4">
    <source>
        <dbReference type="Google" id="ProtNLM"/>
    </source>
</evidence>
<dbReference type="AlphaFoldDB" id="A0A0J9V930"/>